<dbReference type="InterPro" id="IPR023405">
    <property type="entry name" value="Topo_IA_core_domain"/>
</dbReference>
<dbReference type="InterPro" id="IPR013826">
    <property type="entry name" value="Topo_IA_cen_sub3"/>
</dbReference>
<keyword evidence="4" id="KW-0799">Topoisomerase</keyword>
<sequence>MPPKYFRRKSTQSKEYVNTNSSAIYLVIVESPSKCAKIEGFLGADYKCIASKGHLRYIDGLKNIATKEDYAIKFSAIDEKKDHVKFMKSCISGFSKSNVILATDDDREGEAIAWHICDMFDLPVLTTKRIIFHEITKPAIQKAIQNPGVIDMNLVLAQHARQVLDMIVGFKVSPFLWKHIHNSKTNGLSAGRCQTPALRLVYDNEQLLRDGGEPETKYKTTGYFFAKQIPFSLNHDFVEGGEISRFLELSKTFSHKLSMDSPKDSLRQPPKPFNTSILLQYTSNVLNMSPKETMNHCQTLYQGGHITYMRTDSTKYSVDFLLKARGYIMEKWNSEEYLGDFSVIENCDNANPHEAIRVTHLETGFISGVDARAQTLYKHIWRNTVESCMAAAKYKCTKVSITAPEKHCYVNIVEIPVFLGWKVVTSQNTEEVDSVLDGQNSGQGLLLFFQSLKPGSHIPYVKIESIVSVANRHSHYTESSLIKKLEDLGIGRPSTFAMIIDTIIERGYVKKTDVPGINVKCEEFVLRGDVLEKRILEKTFGKEKNKLVIQSLGIVTLEFLTEHFEILFDYDYTKNMEDDLDKISSGVMEKWSEICDNCNKTIKVLSKVVAKMEKPKYFVGSSDGKNYELIFHQYGASLKYVGDGDGNGDGEPEPQYKSVNPKIKIDLEKLKQGKYLAEDLFEIKNDYLGKYEECDVFIKNGKYGPYVKWGEKTASIKSIKKPIDSIVLEDVVALLQPEVADPDAPRLPPMLQDKNPNMLKSLNAELSIRKGKFGPYIFYMAPNATKPAFFKLAKYKTTYMNTGVDELVEWIQQTYLSNKM</sequence>
<dbReference type="PRINTS" id="PR00417">
    <property type="entry name" value="PRTPISMRASEI"/>
</dbReference>
<dbReference type="SUPFAM" id="SSF56712">
    <property type="entry name" value="Prokaryotic type I DNA topoisomerase"/>
    <property type="match status" value="1"/>
</dbReference>
<evidence type="ECO:0000313" key="9">
    <source>
        <dbReference type="EMBL" id="QHT11872.1"/>
    </source>
</evidence>
<dbReference type="InterPro" id="IPR013497">
    <property type="entry name" value="Topo_IA_cen"/>
</dbReference>
<dbReference type="InterPro" id="IPR003601">
    <property type="entry name" value="Topo_IA_2"/>
</dbReference>
<dbReference type="PROSITE" id="PS00396">
    <property type="entry name" value="TOPO_IA_1"/>
    <property type="match status" value="1"/>
</dbReference>
<keyword evidence="6" id="KW-0413">Isomerase</keyword>
<dbReference type="InterPro" id="IPR013825">
    <property type="entry name" value="Topo_IA_cen_sub2"/>
</dbReference>
<dbReference type="InterPro" id="IPR006171">
    <property type="entry name" value="TOPRIM_dom"/>
</dbReference>
<evidence type="ECO:0000259" key="7">
    <source>
        <dbReference type="PROSITE" id="PS50880"/>
    </source>
</evidence>
<dbReference type="GO" id="GO:0003917">
    <property type="term" value="F:DNA topoisomerase type I (single strand cut, ATP-independent) activity"/>
    <property type="evidence" value="ECO:0007669"/>
    <property type="project" value="UniProtKB-EC"/>
</dbReference>
<dbReference type="Gene3D" id="1.10.290.10">
    <property type="entry name" value="Topoisomerase I, domain 4"/>
    <property type="match status" value="1"/>
</dbReference>
<evidence type="ECO:0000256" key="4">
    <source>
        <dbReference type="ARBA" id="ARBA00023029"/>
    </source>
</evidence>
<evidence type="ECO:0000259" key="8">
    <source>
        <dbReference type="PROSITE" id="PS52039"/>
    </source>
</evidence>
<dbReference type="SMART" id="SM00436">
    <property type="entry name" value="TOP1Bc"/>
    <property type="match status" value="1"/>
</dbReference>
<dbReference type="InterPro" id="IPR023406">
    <property type="entry name" value="Topo_IA_AS"/>
</dbReference>
<dbReference type="InterPro" id="IPR025589">
    <property type="entry name" value="Toprim_C_rpt"/>
</dbReference>
<evidence type="ECO:0000256" key="3">
    <source>
        <dbReference type="ARBA" id="ARBA00012891"/>
    </source>
</evidence>
<dbReference type="Gene3D" id="1.10.460.10">
    <property type="entry name" value="Topoisomerase I, domain 2"/>
    <property type="match status" value="2"/>
</dbReference>
<dbReference type="PROSITE" id="PS50880">
    <property type="entry name" value="TOPRIM"/>
    <property type="match status" value="1"/>
</dbReference>
<feature type="domain" description="Topo IA-type catalytic" evidence="8">
    <location>
        <begin position="151"/>
        <end position="605"/>
    </location>
</feature>
<name>A0A6C0D687_9ZZZZ</name>
<dbReference type="EMBL" id="MN739538">
    <property type="protein sequence ID" value="QHT11872.1"/>
    <property type="molecule type" value="Genomic_DNA"/>
</dbReference>
<dbReference type="AlphaFoldDB" id="A0A6C0D687"/>
<protein>
    <recommendedName>
        <fullName evidence="3">DNA topoisomerase</fullName>
        <ecNumber evidence="3">5.6.2.1</ecNumber>
    </recommendedName>
</protein>
<dbReference type="Pfam" id="PF13368">
    <property type="entry name" value="Toprim_C_rpt"/>
    <property type="match status" value="1"/>
</dbReference>
<reference evidence="9" key="1">
    <citation type="journal article" date="2020" name="Nature">
        <title>Giant virus diversity and host interactions through global metagenomics.</title>
        <authorList>
            <person name="Schulz F."/>
            <person name="Roux S."/>
            <person name="Paez-Espino D."/>
            <person name="Jungbluth S."/>
            <person name="Walsh D.A."/>
            <person name="Denef V.J."/>
            <person name="McMahon K.D."/>
            <person name="Konstantinidis K.T."/>
            <person name="Eloe-Fadrosh E.A."/>
            <person name="Kyrpides N.C."/>
            <person name="Woyke T."/>
        </authorList>
    </citation>
    <scope>NUCLEOTIDE SEQUENCE</scope>
    <source>
        <strain evidence="9">GVMAG-M-3300023174-124</strain>
    </source>
</reference>
<dbReference type="GO" id="GO:0006265">
    <property type="term" value="P:DNA topological change"/>
    <property type="evidence" value="ECO:0007669"/>
    <property type="project" value="InterPro"/>
</dbReference>
<dbReference type="PANTHER" id="PTHR42785:SF1">
    <property type="entry name" value="DNA TOPOISOMERASE"/>
    <property type="match status" value="1"/>
</dbReference>
<accession>A0A6C0D687</accession>
<dbReference type="CDD" id="cd00186">
    <property type="entry name" value="TOP1Ac"/>
    <property type="match status" value="1"/>
</dbReference>
<organism evidence="9">
    <name type="scientific">viral metagenome</name>
    <dbReference type="NCBI Taxonomy" id="1070528"/>
    <lineage>
        <taxon>unclassified sequences</taxon>
        <taxon>metagenomes</taxon>
        <taxon>organismal metagenomes</taxon>
    </lineage>
</organism>
<dbReference type="SMART" id="SM00437">
    <property type="entry name" value="TOP1Ac"/>
    <property type="match status" value="1"/>
</dbReference>
<comment type="catalytic activity">
    <reaction evidence="1">
        <text>ATP-independent breakage of single-stranded DNA, followed by passage and rejoining.</text>
        <dbReference type="EC" id="5.6.2.1"/>
    </reaction>
</comment>
<dbReference type="GO" id="GO:0003677">
    <property type="term" value="F:DNA binding"/>
    <property type="evidence" value="ECO:0007669"/>
    <property type="project" value="UniProtKB-KW"/>
</dbReference>
<evidence type="ECO:0000256" key="5">
    <source>
        <dbReference type="ARBA" id="ARBA00023125"/>
    </source>
</evidence>
<feature type="domain" description="Toprim" evidence="7">
    <location>
        <begin position="24"/>
        <end position="135"/>
    </location>
</feature>
<dbReference type="InterPro" id="IPR003602">
    <property type="entry name" value="Topo_IA_DNA-bd_dom"/>
</dbReference>
<keyword evidence="5" id="KW-0238">DNA-binding</keyword>
<dbReference type="Pfam" id="PF01751">
    <property type="entry name" value="Toprim"/>
    <property type="match status" value="1"/>
</dbReference>
<evidence type="ECO:0000256" key="1">
    <source>
        <dbReference type="ARBA" id="ARBA00000213"/>
    </source>
</evidence>
<dbReference type="InterPro" id="IPR013824">
    <property type="entry name" value="Topo_IA_cen_sub1"/>
</dbReference>
<proteinExistence type="inferred from homology"/>
<dbReference type="PANTHER" id="PTHR42785">
    <property type="entry name" value="DNA TOPOISOMERASE, TYPE IA, CORE"/>
    <property type="match status" value="1"/>
</dbReference>
<evidence type="ECO:0000256" key="6">
    <source>
        <dbReference type="ARBA" id="ARBA00023235"/>
    </source>
</evidence>
<evidence type="ECO:0000256" key="2">
    <source>
        <dbReference type="ARBA" id="ARBA00009446"/>
    </source>
</evidence>
<dbReference type="InterPro" id="IPR000380">
    <property type="entry name" value="Topo_IA"/>
</dbReference>
<dbReference type="Pfam" id="PF01131">
    <property type="entry name" value="Topoisom_bac"/>
    <property type="match status" value="1"/>
</dbReference>
<comment type="similarity">
    <text evidence="2">Belongs to the type IA topoisomerase family.</text>
</comment>
<dbReference type="Gene3D" id="2.70.20.10">
    <property type="entry name" value="Topoisomerase I, domain 3"/>
    <property type="match status" value="1"/>
</dbReference>
<dbReference type="PROSITE" id="PS52039">
    <property type="entry name" value="TOPO_IA_2"/>
    <property type="match status" value="1"/>
</dbReference>
<dbReference type="SMART" id="SM00493">
    <property type="entry name" value="TOPRIM"/>
    <property type="match status" value="1"/>
</dbReference>
<dbReference type="EC" id="5.6.2.1" evidence="3"/>
<dbReference type="Gene3D" id="3.40.50.140">
    <property type="match status" value="1"/>
</dbReference>